<evidence type="ECO:0000256" key="3">
    <source>
        <dbReference type="ARBA" id="ARBA00022679"/>
    </source>
</evidence>
<dbReference type="RefSeq" id="WP_416345167.1">
    <property type="nucleotide sequence ID" value="NZ_JALQCY010000005.1"/>
</dbReference>
<evidence type="ECO:0000256" key="7">
    <source>
        <dbReference type="SAM" id="MobiDB-lite"/>
    </source>
</evidence>
<evidence type="ECO:0000256" key="5">
    <source>
        <dbReference type="ARBA" id="ARBA00022989"/>
    </source>
</evidence>
<dbReference type="SUPFAM" id="SSF53448">
    <property type="entry name" value="Nucleotide-diphospho-sugar transferases"/>
    <property type="match status" value="1"/>
</dbReference>
<dbReference type="EMBL" id="JALQCY010000005">
    <property type="protein sequence ID" value="MCK9795317.1"/>
    <property type="molecule type" value="Genomic_DNA"/>
</dbReference>
<feature type="transmembrane region" description="Helical" evidence="8">
    <location>
        <begin position="494"/>
        <end position="516"/>
    </location>
</feature>
<dbReference type="InterPro" id="IPR029044">
    <property type="entry name" value="Nucleotide-diphossugar_trans"/>
</dbReference>
<keyword evidence="4 8" id="KW-0812">Transmembrane</keyword>
<feature type="transmembrane region" description="Helical" evidence="8">
    <location>
        <begin position="528"/>
        <end position="546"/>
    </location>
</feature>
<keyword evidence="6 8" id="KW-0472">Membrane</keyword>
<evidence type="ECO:0000313" key="10">
    <source>
        <dbReference type="Proteomes" id="UP001651050"/>
    </source>
</evidence>
<feature type="region of interest" description="Disordered" evidence="7">
    <location>
        <begin position="14"/>
        <end position="43"/>
    </location>
</feature>
<dbReference type="Pfam" id="PF13641">
    <property type="entry name" value="Glyco_tranf_2_3"/>
    <property type="match status" value="1"/>
</dbReference>
<keyword evidence="3" id="KW-0808">Transferase</keyword>
<feature type="transmembrane region" description="Helical" evidence="8">
    <location>
        <begin position="48"/>
        <end position="67"/>
    </location>
</feature>
<feature type="transmembrane region" description="Helical" evidence="8">
    <location>
        <begin position="429"/>
        <end position="448"/>
    </location>
</feature>
<evidence type="ECO:0000256" key="6">
    <source>
        <dbReference type="ARBA" id="ARBA00023136"/>
    </source>
</evidence>
<comment type="subcellular location">
    <subcellularLocation>
        <location evidence="1">Membrane</location>
        <topology evidence="1">Multi-pass membrane protein</topology>
    </subcellularLocation>
</comment>
<dbReference type="Proteomes" id="UP001651050">
    <property type="component" value="Unassembled WGS sequence"/>
</dbReference>
<organism evidence="9 10">
    <name type="scientific">Isoptericola peretonis</name>
    <dbReference type="NCBI Taxonomy" id="2918523"/>
    <lineage>
        <taxon>Bacteria</taxon>
        <taxon>Bacillati</taxon>
        <taxon>Actinomycetota</taxon>
        <taxon>Actinomycetes</taxon>
        <taxon>Micrococcales</taxon>
        <taxon>Promicromonosporaceae</taxon>
        <taxon>Isoptericola</taxon>
    </lineage>
</organism>
<evidence type="ECO:0000313" key="9">
    <source>
        <dbReference type="EMBL" id="MCK9795317.1"/>
    </source>
</evidence>
<keyword evidence="5 8" id="KW-1133">Transmembrane helix</keyword>
<evidence type="ECO:0000256" key="8">
    <source>
        <dbReference type="SAM" id="Phobius"/>
    </source>
</evidence>
<dbReference type="Gene3D" id="3.90.550.10">
    <property type="entry name" value="Spore Coat Polysaccharide Biosynthesis Protein SpsA, Chain A"/>
    <property type="match status" value="1"/>
</dbReference>
<keyword evidence="2" id="KW-0328">Glycosyltransferase</keyword>
<dbReference type="PANTHER" id="PTHR43867:SF2">
    <property type="entry name" value="CELLULOSE SYNTHASE CATALYTIC SUBUNIT A [UDP-FORMING]"/>
    <property type="match status" value="1"/>
</dbReference>
<proteinExistence type="predicted"/>
<gene>
    <name evidence="9" type="ORF">M1843_16325</name>
</gene>
<reference evidence="9 10" key="1">
    <citation type="submission" date="2022-02" db="EMBL/GenBank/DDBJ databases">
        <title>The car tank lid bacteriome: a reservoir of bacteria with potential in bioremediation of fuel.</title>
        <authorList>
            <person name="Vidal-Verdu A."/>
            <person name="Gomez-Martinez D."/>
            <person name="Latorre-Perez A."/>
            <person name="Pereto J."/>
            <person name="Porcar M."/>
        </authorList>
    </citation>
    <scope>NUCLEOTIDE SEQUENCE [LARGE SCALE GENOMIC DNA]</scope>
    <source>
        <strain evidence="9 10">4D.3</strain>
    </source>
</reference>
<keyword evidence="10" id="KW-1185">Reference proteome</keyword>
<comment type="caution">
    <text evidence="9">The sequence shown here is derived from an EMBL/GenBank/DDBJ whole genome shotgun (WGS) entry which is preliminary data.</text>
</comment>
<name>A0ABT0J745_9MICO</name>
<accession>A0ABT0J745</accession>
<dbReference type="InterPro" id="IPR050321">
    <property type="entry name" value="Glycosyltr_2/OpgH_subfam"/>
</dbReference>
<evidence type="ECO:0000256" key="2">
    <source>
        <dbReference type="ARBA" id="ARBA00022676"/>
    </source>
</evidence>
<evidence type="ECO:0000256" key="1">
    <source>
        <dbReference type="ARBA" id="ARBA00004141"/>
    </source>
</evidence>
<sequence length="558" mass="62128">MSVSEFDRLVVTPRRTEHVRSRPRGLPVEQPRPAAPPRDENAASRSPSLALIMVLATLGVVAYAVFLLNPANRGDALPYAMVITAETVLVAQALLAMWTVLSSGYDPRGFAFHHAQDRLFDLPEIVRDEAEDDPTRWSLYLHDRPVTVDVFITTYGESLDTVARTVRAAVAMRGSHRTWVLDDGRSDDVRDLAATLGARYVRRLSSHGAKAGNVNHALTIAKGELFVILDADFVARPELLVETVPFFVDDDVAFVQTPQAYGNLHNIVSRGAGYMQAVFYRFVQPGRNRFNAAFCVGTNVVFRRTAIDDVGGMYTDSKSEDVWTSLMLHERGWRTVYIPTVLAVGDTPETVEAYSKQQLRWATGGFEIMLHHNPLSPRRRLTLDQRLQYTVTATHYLAGIAPLVLLLVPPLQIYLDLTPMNLSISWSTWLLYYLGFYGMQIAIAFFTLGSFRWEVLMLASVSFPIYTKALWNALTSKEQAWHVTGRAGRAESPFGFMVPQLLCFVFLLLTSAAGVWKEWGDPFPSLALAWNVTNTVILGGFVVTAVREVTGRTRGGVA</sequence>
<feature type="transmembrane region" description="Helical" evidence="8">
    <location>
        <begin position="79"/>
        <end position="101"/>
    </location>
</feature>
<dbReference type="PANTHER" id="PTHR43867">
    <property type="entry name" value="CELLULOSE SYNTHASE CATALYTIC SUBUNIT A [UDP-FORMING]"/>
    <property type="match status" value="1"/>
</dbReference>
<feature type="transmembrane region" description="Helical" evidence="8">
    <location>
        <begin position="387"/>
        <end position="409"/>
    </location>
</feature>
<protein>
    <submittedName>
        <fullName evidence="9">Cellulose synthase catalytic subunit</fullName>
    </submittedName>
</protein>
<evidence type="ECO:0000256" key="4">
    <source>
        <dbReference type="ARBA" id="ARBA00022692"/>
    </source>
</evidence>
<dbReference type="CDD" id="cd06421">
    <property type="entry name" value="CESA_CelA_like"/>
    <property type="match status" value="1"/>
</dbReference>